<evidence type="ECO:0000256" key="8">
    <source>
        <dbReference type="SAM" id="Coils"/>
    </source>
</evidence>
<feature type="domain" description="CBF1-interacting co-repressor CIR N-terminal" evidence="10">
    <location>
        <begin position="10"/>
        <end position="46"/>
    </location>
</feature>
<gene>
    <name evidence="11" type="ORF">AOQ84DRAFT_283449</name>
</gene>
<evidence type="ECO:0000313" key="12">
    <source>
        <dbReference type="Proteomes" id="UP000250140"/>
    </source>
</evidence>
<feature type="compositionally biased region" description="Basic residues" evidence="9">
    <location>
        <begin position="215"/>
        <end position="232"/>
    </location>
</feature>
<feature type="region of interest" description="Disordered" evidence="9">
    <location>
        <begin position="145"/>
        <end position="320"/>
    </location>
</feature>
<evidence type="ECO:0000256" key="4">
    <source>
        <dbReference type="ARBA" id="ARBA00022728"/>
    </source>
</evidence>
<keyword evidence="5 8" id="KW-0175">Coiled coil</keyword>
<accession>A0A8E2JXI7</accession>
<keyword evidence="3" id="KW-0507">mRNA processing</keyword>
<reference evidence="11 12" key="1">
    <citation type="journal article" date="2016" name="Nat. Commun.">
        <title>Ectomycorrhizal ecology is imprinted in the genome of the dominant symbiotic fungus Cenococcum geophilum.</title>
        <authorList>
            <consortium name="DOE Joint Genome Institute"/>
            <person name="Peter M."/>
            <person name="Kohler A."/>
            <person name="Ohm R.A."/>
            <person name="Kuo A."/>
            <person name="Krutzmann J."/>
            <person name="Morin E."/>
            <person name="Arend M."/>
            <person name="Barry K.W."/>
            <person name="Binder M."/>
            <person name="Choi C."/>
            <person name="Clum A."/>
            <person name="Copeland A."/>
            <person name="Grisel N."/>
            <person name="Haridas S."/>
            <person name="Kipfer T."/>
            <person name="LaButti K."/>
            <person name="Lindquist E."/>
            <person name="Lipzen A."/>
            <person name="Maire R."/>
            <person name="Meier B."/>
            <person name="Mihaltcheva S."/>
            <person name="Molinier V."/>
            <person name="Murat C."/>
            <person name="Poggeler S."/>
            <person name="Quandt C.A."/>
            <person name="Sperisen C."/>
            <person name="Tritt A."/>
            <person name="Tisserant E."/>
            <person name="Crous P.W."/>
            <person name="Henrissat B."/>
            <person name="Nehls U."/>
            <person name="Egli S."/>
            <person name="Spatafora J.W."/>
            <person name="Grigoriev I.V."/>
            <person name="Martin F.M."/>
        </authorList>
    </citation>
    <scope>NUCLEOTIDE SEQUENCE [LARGE SCALE GENOMIC DNA]</scope>
    <source>
        <strain evidence="11 12">CBS 207.34</strain>
    </source>
</reference>
<dbReference type="GO" id="GO:0005684">
    <property type="term" value="C:U2-type spliceosomal complex"/>
    <property type="evidence" value="ECO:0007669"/>
    <property type="project" value="TreeGrafter"/>
</dbReference>
<comment type="similarity">
    <text evidence="2">Belongs to the CWC25 family.</text>
</comment>
<feature type="compositionally biased region" description="Basic and acidic residues" evidence="9">
    <location>
        <begin position="190"/>
        <end position="200"/>
    </location>
</feature>
<evidence type="ECO:0000313" key="11">
    <source>
        <dbReference type="EMBL" id="OCL13274.1"/>
    </source>
</evidence>
<evidence type="ECO:0000256" key="7">
    <source>
        <dbReference type="ARBA" id="ARBA00023242"/>
    </source>
</evidence>
<comment type="subcellular location">
    <subcellularLocation>
        <location evidence="1">Nucleus</location>
    </subcellularLocation>
</comment>
<dbReference type="Pfam" id="PF12542">
    <property type="entry name" value="CWC25"/>
    <property type="match status" value="1"/>
</dbReference>
<dbReference type="GO" id="GO:0000398">
    <property type="term" value="P:mRNA splicing, via spliceosome"/>
    <property type="evidence" value="ECO:0007669"/>
    <property type="project" value="TreeGrafter"/>
</dbReference>
<sequence length="342" mass="40098">MGGDLNLKKSWNPNLLKNQARVYEEERKALEERKLIDKLKKERAEERQIEELQKLAEANGGPMRLNRVDWMYAGPAAGQTGTTEEMEGYLLGKRRIDGLIKNDESEQLKKGAAAPLDGLSGNANTARDTAVKVRDDPLMAIKKQQMEATLKALKESSRTQHKRKDDDRKRSRRHEDRRSHHHHHRRRSRSPYERRSDDRRRSRSPYQRRSDERRRSRTPPRRHSDGRRRSRTPPRETTSRRRSPSPRRRYTDGPRRSRSPPRKKADDVQQRLARMQADAAAVEQERKDRVRQRDEEDAQETSKHRESDGGQRFMAGVHRKTGEIDLGDRIARSRGNYSKDDI</sequence>
<evidence type="ECO:0000256" key="6">
    <source>
        <dbReference type="ARBA" id="ARBA00023187"/>
    </source>
</evidence>
<name>A0A8E2JXI7_9PEZI</name>
<dbReference type="Proteomes" id="UP000250140">
    <property type="component" value="Unassembled WGS sequence"/>
</dbReference>
<keyword evidence="4" id="KW-0747">Spliceosome</keyword>
<keyword evidence="7" id="KW-0539">Nucleus</keyword>
<dbReference type="OrthoDB" id="21123at2759"/>
<dbReference type="InterPro" id="IPR022209">
    <property type="entry name" value="CWC25"/>
</dbReference>
<evidence type="ECO:0000256" key="1">
    <source>
        <dbReference type="ARBA" id="ARBA00004123"/>
    </source>
</evidence>
<dbReference type="PANTHER" id="PTHR16196">
    <property type="entry name" value="CELL CYCLE CONTROL PROTEIN CWF25"/>
    <property type="match status" value="1"/>
</dbReference>
<organism evidence="11 12">
    <name type="scientific">Glonium stellatum</name>
    <dbReference type="NCBI Taxonomy" id="574774"/>
    <lineage>
        <taxon>Eukaryota</taxon>
        <taxon>Fungi</taxon>
        <taxon>Dikarya</taxon>
        <taxon>Ascomycota</taxon>
        <taxon>Pezizomycotina</taxon>
        <taxon>Dothideomycetes</taxon>
        <taxon>Pleosporomycetidae</taxon>
        <taxon>Gloniales</taxon>
        <taxon>Gloniaceae</taxon>
        <taxon>Glonium</taxon>
    </lineage>
</organism>
<dbReference type="PANTHER" id="PTHR16196:SF0">
    <property type="entry name" value="PRE-MRNA-SPLICING FACTOR CWC25 HOMOLOG"/>
    <property type="match status" value="1"/>
</dbReference>
<dbReference type="AlphaFoldDB" id="A0A8E2JXI7"/>
<dbReference type="SMART" id="SM01083">
    <property type="entry name" value="Cir_N"/>
    <property type="match status" value="1"/>
</dbReference>
<keyword evidence="6" id="KW-0508">mRNA splicing</keyword>
<proteinExistence type="inferred from homology"/>
<evidence type="ECO:0000256" key="3">
    <source>
        <dbReference type="ARBA" id="ARBA00022664"/>
    </source>
</evidence>
<evidence type="ECO:0000256" key="5">
    <source>
        <dbReference type="ARBA" id="ARBA00023054"/>
    </source>
</evidence>
<dbReference type="EMBL" id="KV748750">
    <property type="protein sequence ID" value="OCL13274.1"/>
    <property type="molecule type" value="Genomic_DNA"/>
</dbReference>
<evidence type="ECO:0000259" key="10">
    <source>
        <dbReference type="SMART" id="SM01083"/>
    </source>
</evidence>
<feature type="compositionally biased region" description="Basic and acidic residues" evidence="9">
    <location>
        <begin position="283"/>
        <end position="309"/>
    </location>
</feature>
<protein>
    <recommendedName>
        <fullName evidence="10">CBF1-interacting co-repressor CIR N-terminal domain-containing protein</fullName>
    </recommendedName>
</protein>
<evidence type="ECO:0000256" key="2">
    <source>
        <dbReference type="ARBA" id="ARBA00006695"/>
    </source>
</evidence>
<dbReference type="InterPro" id="IPR051376">
    <property type="entry name" value="CWC25_splicing_factor"/>
</dbReference>
<dbReference type="Pfam" id="PF10197">
    <property type="entry name" value="Cir_N"/>
    <property type="match status" value="1"/>
</dbReference>
<keyword evidence="12" id="KW-1185">Reference proteome</keyword>
<feature type="compositionally biased region" description="Basic and acidic residues" evidence="9">
    <location>
        <begin position="152"/>
        <end position="178"/>
    </location>
</feature>
<feature type="region of interest" description="Disordered" evidence="9">
    <location>
        <begin position="111"/>
        <end position="131"/>
    </location>
</feature>
<dbReference type="InterPro" id="IPR019339">
    <property type="entry name" value="CIR_N_dom"/>
</dbReference>
<evidence type="ECO:0000256" key="9">
    <source>
        <dbReference type="SAM" id="MobiDB-lite"/>
    </source>
</evidence>
<feature type="coiled-coil region" evidence="8">
    <location>
        <begin position="22"/>
        <end position="59"/>
    </location>
</feature>
<feature type="compositionally biased region" description="Basic residues" evidence="9">
    <location>
        <begin position="179"/>
        <end position="189"/>
    </location>
</feature>